<accession>A0A9X1TVW0</accession>
<organism evidence="1 2">
    <name type="scientific">Dyadobacter chenhuakuii</name>
    <dbReference type="NCBI Taxonomy" id="2909339"/>
    <lineage>
        <taxon>Bacteria</taxon>
        <taxon>Pseudomonadati</taxon>
        <taxon>Bacteroidota</taxon>
        <taxon>Cytophagia</taxon>
        <taxon>Cytophagales</taxon>
        <taxon>Spirosomataceae</taxon>
        <taxon>Dyadobacter</taxon>
    </lineage>
</organism>
<dbReference type="AlphaFoldDB" id="A0A9X1TVW0"/>
<gene>
    <name evidence="1" type="ORF">L0661_25580</name>
</gene>
<dbReference type="RefSeq" id="WP_235179807.1">
    <property type="nucleotide sequence ID" value="NZ_JAKFFV010000028.1"/>
</dbReference>
<protein>
    <submittedName>
        <fullName evidence="1">Uncharacterized protein</fullName>
    </submittedName>
</protein>
<name>A0A9X1TVW0_9BACT</name>
<reference evidence="1" key="1">
    <citation type="submission" date="2022-01" db="EMBL/GenBank/DDBJ databases">
        <title>Novel species in genus Dyadobacter.</title>
        <authorList>
            <person name="Ma C."/>
        </authorList>
    </citation>
    <scope>NUCLEOTIDE SEQUENCE</scope>
    <source>
        <strain evidence="1">CY357</strain>
    </source>
</reference>
<dbReference type="Proteomes" id="UP001139411">
    <property type="component" value="Unassembled WGS sequence"/>
</dbReference>
<evidence type="ECO:0000313" key="2">
    <source>
        <dbReference type="Proteomes" id="UP001139411"/>
    </source>
</evidence>
<evidence type="ECO:0000313" key="1">
    <source>
        <dbReference type="EMBL" id="MCF2501715.1"/>
    </source>
</evidence>
<comment type="caution">
    <text evidence="1">The sequence shown here is derived from an EMBL/GenBank/DDBJ whole genome shotgun (WGS) entry which is preliminary data.</text>
</comment>
<proteinExistence type="predicted"/>
<sequence>MRRIWYGYTKKKASLTVALNWPKGKGIAPQAGGLDYWYLTNGKIRHYAGSFWRL</sequence>
<dbReference type="EMBL" id="JAKFFV010000028">
    <property type="protein sequence ID" value="MCF2501715.1"/>
    <property type="molecule type" value="Genomic_DNA"/>
</dbReference>